<dbReference type="InterPro" id="IPR011017">
    <property type="entry name" value="TRASH_dom"/>
</dbReference>
<dbReference type="InterPro" id="IPR012348">
    <property type="entry name" value="RNR-like"/>
</dbReference>
<dbReference type="Gene3D" id="3.40.50.720">
    <property type="entry name" value="NAD(P)-binding Rossmann-like Domain"/>
    <property type="match status" value="1"/>
</dbReference>
<dbReference type="Proteomes" id="UP000248044">
    <property type="component" value="Chromosome"/>
</dbReference>
<dbReference type="InterPro" id="IPR007029">
    <property type="entry name" value="YHS_dom"/>
</dbReference>
<dbReference type="InterPro" id="IPR027051">
    <property type="entry name" value="XdhC_Rossmann_dom"/>
</dbReference>
<dbReference type="GeneID" id="36833538"/>
<organism evidence="2 3">
    <name type="scientific">Acidianus brierleyi</name>
    <dbReference type="NCBI Taxonomy" id="41673"/>
    <lineage>
        <taxon>Archaea</taxon>
        <taxon>Thermoproteota</taxon>
        <taxon>Thermoprotei</taxon>
        <taxon>Sulfolobales</taxon>
        <taxon>Sulfolobaceae</taxon>
        <taxon>Acidianus</taxon>
    </lineage>
</organism>
<dbReference type="Gene3D" id="1.10.620.20">
    <property type="entry name" value="Ribonucleotide Reductase, subunit A"/>
    <property type="match status" value="1"/>
</dbReference>
<gene>
    <name evidence="2" type="ORF">DFR85_15240</name>
</gene>
<protein>
    <recommendedName>
        <fullName evidence="1">TRASH domain-containing protein</fullName>
    </recommendedName>
</protein>
<evidence type="ECO:0000313" key="2">
    <source>
        <dbReference type="EMBL" id="AWR95734.1"/>
    </source>
</evidence>
<dbReference type="Pfam" id="PF04945">
    <property type="entry name" value="YHS"/>
    <property type="match status" value="1"/>
</dbReference>
<dbReference type="SUPFAM" id="SSF47240">
    <property type="entry name" value="Ferritin-like"/>
    <property type="match status" value="1"/>
</dbReference>
<keyword evidence="3" id="KW-1185">Reference proteome</keyword>
<name>A0A2U9IIF8_9CREN</name>
<dbReference type="KEGG" id="abri:DFR85_15240"/>
<sequence>MTDSKVRYTYFVHVSDFIDRVKELLENEEDFAIVEVIKTEGPTALKTGNKLIVKKDGSFEGWIGGFCTKDEIINNSLEVIRDGVPRFLYLKTCHGGLLYLYIDPMLPRKKLILIGDNPIIYYLENLGQNIGFNIIVINKIIDIDKIKINRNTFAVVATMGEQDHEYIEALLNTNIRYIGVIAGKKRGEDLISFLHNKGYKDDILDRIKVPAGLDINAKSPEEIALSILSEITKISKENKIEKVEEGEIDVVCGMTVSKSVPYYSTVGEKTYYFCSKFCKDKFEANPQIYIK</sequence>
<evidence type="ECO:0000259" key="1">
    <source>
        <dbReference type="SMART" id="SM00746"/>
    </source>
</evidence>
<dbReference type="InterPro" id="IPR052698">
    <property type="entry name" value="MoCofactor_Util/Proc"/>
</dbReference>
<dbReference type="SMART" id="SM00746">
    <property type="entry name" value="TRASH"/>
    <property type="match status" value="1"/>
</dbReference>
<evidence type="ECO:0000313" key="3">
    <source>
        <dbReference type="Proteomes" id="UP000248044"/>
    </source>
</evidence>
<reference evidence="2 3" key="1">
    <citation type="submission" date="2018-05" db="EMBL/GenBank/DDBJ databases">
        <title>Complete Genome Sequences of Extremely Thermoacidophilic, Metal-Mobilizing Type-Strain Members of the Archaeal Family Sulfolobaceae: Acidianus brierleyi DSM-1651T, Acidianus sulfidivorans DSM-18786T, Metallosphaera hakonensis DSM-7519T, and Metallosphaera prunae DSM-10039T.</title>
        <authorList>
            <person name="Counts J.A."/>
            <person name="Kelly R.M."/>
        </authorList>
    </citation>
    <scope>NUCLEOTIDE SEQUENCE [LARGE SCALE GENOMIC DNA]</scope>
    <source>
        <strain evidence="2 3">DSM 1651</strain>
    </source>
</reference>
<dbReference type="GO" id="GO:0016491">
    <property type="term" value="F:oxidoreductase activity"/>
    <property type="evidence" value="ECO:0007669"/>
    <property type="project" value="InterPro"/>
</dbReference>
<feature type="domain" description="TRASH" evidence="1">
    <location>
        <begin position="249"/>
        <end position="286"/>
    </location>
</feature>
<dbReference type="InterPro" id="IPR009078">
    <property type="entry name" value="Ferritin-like_SF"/>
</dbReference>
<dbReference type="RefSeq" id="WP_110271612.1">
    <property type="nucleotide sequence ID" value="NZ_CP029289.2"/>
</dbReference>
<dbReference type="OrthoDB" id="37898at2157"/>
<dbReference type="Pfam" id="PF02625">
    <property type="entry name" value="XdhC_CoxI"/>
    <property type="match status" value="1"/>
</dbReference>
<dbReference type="InterPro" id="IPR003777">
    <property type="entry name" value="XdhC_CoxI"/>
</dbReference>
<dbReference type="PANTHER" id="PTHR30388:SF6">
    <property type="entry name" value="XANTHINE DEHYDROGENASE SUBUNIT A-RELATED"/>
    <property type="match status" value="1"/>
</dbReference>
<dbReference type="PANTHER" id="PTHR30388">
    <property type="entry name" value="ALDEHYDE OXIDOREDUCTASE MOLYBDENUM COFACTOR ASSEMBLY PROTEIN"/>
    <property type="match status" value="1"/>
</dbReference>
<dbReference type="EMBL" id="CP029289">
    <property type="protein sequence ID" value="AWR95734.1"/>
    <property type="molecule type" value="Genomic_DNA"/>
</dbReference>
<proteinExistence type="predicted"/>
<dbReference type="AlphaFoldDB" id="A0A2U9IIF8"/>
<dbReference type="Pfam" id="PF13478">
    <property type="entry name" value="XdhC_C"/>
    <property type="match status" value="1"/>
</dbReference>
<accession>A0A2U9IIF8</accession>